<dbReference type="RefSeq" id="XP_016760378.1">
    <property type="nucleotide sequence ID" value="XM_016908474.1"/>
</dbReference>
<keyword evidence="3" id="KW-1185">Reference proteome</keyword>
<evidence type="ECO:0000259" key="1">
    <source>
        <dbReference type="SMART" id="SM00903"/>
    </source>
</evidence>
<dbReference type="eggNOG" id="ENOG502QT5Z">
    <property type="taxonomic scope" value="Eukaryota"/>
</dbReference>
<dbReference type="InterPro" id="IPR002563">
    <property type="entry name" value="Flavin_Rdtase-like_dom"/>
</dbReference>
<gene>
    <name evidence="2" type="ORF">SEPMUDRAFT_31754</name>
</gene>
<accession>N1QG37</accession>
<dbReference type="OMA" id="PHNPFNA"/>
<dbReference type="GeneID" id="27905611"/>
<name>N1QG37_SPHMS</name>
<dbReference type="GO" id="GO:0010181">
    <property type="term" value="F:FMN binding"/>
    <property type="evidence" value="ECO:0007669"/>
    <property type="project" value="InterPro"/>
</dbReference>
<dbReference type="SUPFAM" id="SSF50475">
    <property type="entry name" value="FMN-binding split barrel"/>
    <property type="match status" value="1"/>
</dbReference>
<proteinExistence type="predicted"/>
<dbReference type="PANTHER" id="PTHR43812">
    <property type="entry name" value="BLR2425 PROTEIN"/>
    <property type="match status" value="1"/>
</dbReference>
<dbReference type="Gene3D" id="2.30.110.10">
    <property type="entry name" value="Electron Transport, Fmn-binding Protein, Chain A"/>
    <property type="match status" value="1"/>
</dbReference>
<dbReference type="AlphaFoldDB" id="N1QG37"/>
<sequence length="223" mass="24671">MVFYEPGKTPHGLPRDPFKSCVTPRPIGWISSRSPSNIDNLAPYSQFNNLTFDPPYVMFSSNQNLSAQRKDSVNNVEATGKFCWNMATFALREFVNMSAEGMAPEEDEFEKCGLEKEEARTIGNCPMVKASPIKFECEYYSTLRLPGSPPMGSVDVIVGRVVAVHIDEKILTDGLVDLGKAMPIARLGYHQYCVVKAENIFEMVIPGDPKLLVGLEGNADGQK</sequence>
<dbReference type="Proteomes" id="UP000016931">
    <property type="component" value="Unassembled WGS sequence"/>
</dbReference>
<reference evidence="2 3" key="1">
    <citation type="journal article" date="2012" name="PLoS Pathog.">
        <title>Diverse lifestyles and strategies of plant pathogenesis encoded in the genomes of eighteen Dothideomycetes fungi.</title>
        <authorList>
            <person name="Ohm R.A."/>
            <person name="Feau N."/>
            <person name="Henrissat B."/>
            <person name="Schoch C.L."/>
            <person name="Horwitz B.A."/>
            <person name="Barry K.W."/>
            <person name="Condon B.J."/>
            <person name="Copeland A.C."/>
            <person name="Dhillon B."/>
            <person name="Glaser F."/>
            <person name="Hesse C.N."/>
            <person name="Kosti I."/>
            <person name="LaButti K."/>
            <person name="Lindquist E.A."/>
            <person name="Lucas S."/>
            <person name="Salamov A.A."/>
            <person name="Bradshaw R.E."/>
            <person name="Ciuffetti L."/>
            <person name="Hamelin R.C."/>
            <person name="Kema G.H.J."/>
            <person name="Lawrence C."/>
            <person name="Scott J.A."/>
            <person name="Spatafora J.W."/>
            <person name="Turgeon B.G."/>
            <person name="de Wit P.J.G.M."/>
            <person name="Zhong S."/>
            <person name="Goodwin S.B."/>
            <person name="Grigoriev I.V."/>
        </authorList>
    </citation>
    <scope>NUCLEOTIDE SEQUENCE [LARGE SCALE GENOMIC DNA]</scope>
    <source>
        <strain evidence="2 3">SO2202</strain>
    </source>
</reference>
<feature type="domain" description="Flavin reductase like" evidence="1">
    <location>
        <begin position="20"/>
        <end position="173"/>
    </location>
</feature>
<dbReference type="HOGENOM" id="CLU_059021_3_4_1"/>
<dbReference type="EMBL" id="KB456265">
    <property type="protein sequence ID" value="EMF12257.1"/>
    <property type="molecule type" value="Genomic_DNA"/>
</dbReference>
<evidence type="ECO:0000313" key="2">
    <source>
        <dbReference type="EMBL" id="EMF12257.1"/>
    </source>
</evidence>
<protein>
    <recommendedName>
        <fullName evidence="1">Flavin reductase like domain-containing protein</fullName>
    </recommendedName>
</protein>
<dbReference type="Pfam" id="PF01613">
    <property type="entry name" value="Flavin_Reduct"/>
    <property type="match status" value="1"/>
</dbReference>
<dbReference type="PANTHER" id="PTHR43812:SF2">
    <property type="entry name" value="FLAVIN REDUCTASE LIKE DOMAIN-CONTAINING PROTEIN"/>
    <property type="match status" value="1"/>
</dbReference>
<dbReference type="STRING" id="692275.N1QG37"/>
<dbReference type="OrthoDB" id="298012at2759"/>
<evidence type="ECO:0000313" key="3">
    <source>
        <dbReference type="Proteomes" id="UP000016931"/>
    </source>
</evidence>
<dbReference type="SMART" id="SM00903">
    <property type="entry name" value="Flavin_Reduct"/>
    <property type="match status" value="1"/>
</dbReference>
<feature type="non-terminal residue" evidence="2">
    <location>
        <position position="223"/>
    </location>
</feature>
<dbReference type="InterPro" id="IPR012349">
    <property type="entry name" value="Split_barrel_FMN-bd"/>
</dbReference>
<organism evidence="2 3">
    <name type="scientific">Sphaerulina musiva (strain SO2202)</name>
    <name type="common">Poplar stem canker fungus</name>
    <name type="synonym">Septoria musiva</name>
    <dbReference type="NCBI Taxonomy" id="692275"/>
    <lineage>
        <taxon>Eukaryota</taxon>
        <taxon>Fungi</taxon>
        <taxon>Dikarya</taxon>
        <taxon>Ascomycota</taxon>
        <taxon>Pezizomycotina</taxon>
        <taxon>Dothideomycetes</taxon>
        <taxon>Dothideomycetidae</taxon>
        <taxon>Mycosphaerellales</taxon>
        <taxon>Mycosphaerellaceae</taxon>
        <taxon>Sphaerulina</taxon>
    </lineage>
</organism>